<evidence type="ECO:0000313" key="3">
    <source>
        <dbReference type="Proteomes" id="UP000198919"/>
    </source>
</evidence>
<evidence type="ECO:0000313" key="4">
    <source>
        <dbReference type="Proteomes" id="UP000224607"/>
    </source>
</evidence>
<organism evidence="2 3">
    <name type="scientific">Xenorhabdus mauleonii</name>
    <dbReference type="NCBI Taxonomy" id="351675"/>
    <lineage>
        <taxon>Bacteria</taxon>
        <taxon>Pseudomonadati</taxon>
        <taxon>Pseudomonadota</taxon>
        <taxon>Gammaproteobacteria</taxon>
        <taxon>Enterobacterales</taxon>
        <taxon>Morganellaceae</taxon>
        <taxon>Xenorhabdus</taxon>
    </lineage>
</organism>
<dbReference type="OrthoDB" id="9781972at2"/>
<dbReference type="EMBL" id="NITY01000004">
    <property type="protein sequence ID" value="PHM44774.1"/>
    <property type="molecule type" value="Genomic_DNA"/>
</dbReference>
<dbReference type="RefSeq" id="WP_092509867.1">
    <property type="nucleotide sequence ID" value="NZ_CAWNQB010000034.1"/>
</dbReference>
<reference evidence="3" key="2">
    <citation type="submission" date="2016-10" db="EMBL/GenBank/DDBJ databases">
        <authorList>
            <person name="Varghese N."/>
            <person name="Submissions S."/>
        </authorList>
    </citation>
    <scope>NUCLEOTIDE SEQUENCE [LARGE SCALE GENOMIC DNA]</scope>
    <source>
        <strain evidence="3">DSM 17908</strain>
    </source>
</reference>
<protein>
    <recommendedName>
        <fullName evidence="5">Prolyl 4-hydroxylase</fullName>
    </recommendedName>
</protein>
<accession>A0A1I3PK29</accession>
<dbReference type="Proteomes" id="UP000198919">
    <property type="component" value="Unassembled WGS sequence"/>
</dbReference>
<dbReference type="STRING" id="351675.SAMN05421680_106173"/>
<dbReference type="Proteomes" id="UP000224607">
    <property type="component" value="Unassembled WGS sequence"/>
</dbReference>
<proteinExistence type="predicted"/>
<reference evidence="1 4" key="3">
    <citation type="journal article" date="2017" name="Nat. Microbiol.">
        <title>Natural product diversity associated with the nematode symbionts Photorhabdus and Xenorhabdus.</title>
        <authorList>
            <person name="Tobias N.J."/>
            <person name="Wolff H."/>
            <person name="Djahanschiri B."/>
            <person name="Grundmann F."/>
            <person name="Kronenwerth M."/>
            <person name="Shi Y.M."/>
            <person name="Simonyi S."/>
            <person name="Grun P."/>
            <person name="Shapiro-Ilan D."/>
            <person name="Pidot S.J."/>
            <person name="Stinear T.P."/>
            <person name="Ebersberger I."/>
            <person name="Bode H.B."/>
        </authorList>
    </citation>
    <scope>NUCLEOTIDE SEQUENCE [LARGE SCALE GENOMIC DNA]</scope>
    <source>
        <strain evidence="1 4">DSM 17908</strain>
    </source>
</reference>
<name>A0A1I3PK29_9GAMM</name>
<gene>
    <name evidence="2" type="ORF">SAMN05421680_106173</name>
    <name evidence="1" type="ORF">Xmau_01488</name>
</gene>
<evidence type="ECO:0008006" key="5">
    <source>
        <dbReference type="Google" id="ProtNLM"/>
    </source>
</evidence>
<dbReference type="EMBL" id="FORG01000006">
    <property type="protein sequence ID" value="SFJ21843.1"/>
    <property type="molecule type" value="Genomic_DNA"/>
</dbReference>
<keyword evidence="4" id="KW-1185">Reference proteome</keyword>
<dbReference type="Pfam" id="PF09859">
    <property type="entry name" value="Oxygenase-NA"/>
    <property type="match status" value="1"/>
</dbReference>
<evidence type="ECO:0000313" key="2">
    <source>
        <dbReference type="EMBL" id="SFJ21843.1"/>
    </source>
</evidence>
<evidence type="ECO:0000313" key="1">
    <source>
        <dbReference type="EMBL" id="PHM44774.1"/>
    </source>
</evidence>
<sequence>MSQLNTLYSYIEKLDCEYIAEQLQNEGYIIFSNMLSHPYFEALHDSLYSSMDLALSPNSELVDVQGEQSFFKIPTSEILTVCRDMFYRKIMPIANQWNEILGKEFRFPDTPHDFQKLNYEIGQRKELSCLNILRRKNLIPLKNNESTTITFPFKLIGLFSSPETDFSGGEFVMVEQRPRMQSRPIVVPLEKGDVALIALSDRPVKGARGYYRANLKHAISRVRRGQRIGLEVFFHHGK</sequence>
<dbReference type="AlphaFoldDB" id="A0A1I3PK29"/>
<dbReference type="InterPro" id="IPR018655">
    <property type="entry name" value="DUF2086"/>
</dbReference>
<reference evidence="2" key="1">
    <citation type="submission" date="2016-10" db="EMBL/GenBank/DDBJ databases">
        <authorList>
            <person name="de Groot N.N."/>
        </authorList>
    </citation>
    <scope>NUCLEOTIDE SEQUENCE [LARGE SCALE GENOMIC DNA]</scope>
    <source>
        <strain evidence="2">DSM 17908</strain>
    </source>
</reference>